<dbReference type="InterPro" id="IPR050412">
    <property type="entry name" value="Ig-like_Receptors_ImmuneReg"/>
</dbReference>
<dbReference type="Proteomes" id="UP001356427">
    <property type="component" value="Unassembled WGS sequence"/>
</dbReference>
<dbReference type="Gene3D" id="2.60.40.10">
    <property type="entry name" value="Immunoglobulins"/>
    <property type="match status" value="1"/>
</dbReference>
<comment type="caution">
    <text evidence="4">The sequence shown here is derived from an EMBL/GenBank/DDBJ whole genome shotgun (WGS) entry which is preliminary data.</text>
</comment>
<dbReference type="InterPro" id="IPR036179">
    <property type="entry name" value="Ig-like_dom_sf"/>
</dbReference>
<reference evidence="4 5" key="1">
    <citation type="submission" date="2021-04" db="EMBL/GenBank/DDBJ databases">
        <authorList>
            <person name="De Guttry C."/>
            <person name="Zahm M."/>
            <person name="Klopp C."/>
            <person name="Cabau C."/>
            <person name="Louis A."/>
            <person name="Berthelot C."/>
            <person name="Parey E."/>
            <person name="Roest Crollius H."/>
            <person name="Montfort J."/>
            <person name="Robinson-Rechavi M."/>
            <person name="Bucao C."/>
            <person name="Bouchez O."/>
            <person name="Gislard M."/>
            <person name="Lluch J."/>
            <person name="Milhes M."/>
            <person name="Lampietro C."/>
            <person name="Lopez Roques C."/>
            <person name="Donnadieu C."/>
            <person name="Braasch I."/>
            <person name="Desvignes T."/>
            <person name="Postlethwait J."/>
            <person name="Bobe J."/>
            <person name="Wedekind C."/>
            <person name="Guiguen Y."/>
        </authorList>
    </citation>
    <scope>NUCLEOTIDE SEQUENCE [LARGE SCALE GENOMIC DNA]</scope>
    <source>
        <strain evidence="4">Cs_M1</strain>
        <tissue evidence="4">Blood</tissue>
    </source>
</reference>
<dbReference type="AlphaFoldDB" id="A0AAN8KMZ6"/>
<evidence type="ECO:0000256" key="2">
    <source>
        <dbReference type="SAM" id="Phobius"/>
    </source>
</evidence>
<feature type="domain" description="Ig-like" evidence="3">
    <location>
        <begin position="62"/>
        <end position="146"/>
    </location>
</feature>
<dbReference type="EMBL" id="JAGTTL010000035">
    <property type="protein sequence ID" value="KAK6294623.1"/>
    <property type="molecule type" value="Genomic_DNA"/>
</dbReference>
<feature type="transmembrane region" description="Helical" evidence="2">
    <location>
        <begin position="172"/>
        <end position="193"/>
    </location>
</feature>
<accession>A0AAN8KMZ6</accession>
<evidence type="ECO:0000259" key="3">
    <source>
        <dbReference type="PROSITE" id="PS50835"/>
    </source>
</evidence>
<name>A0AAN8KMZ6_9TELE</name>
<dbReference type="Pfam" id="PF13927">
    <property type="entry name" value="Ig_3"/>
    <property type="match status" value="1"/>
</dbReference>
<dbReference type="PANTHER" id="PTHR11738">
    <property type="entry name" value="MHC CLASS I NK CELL RECEPTOR"/>
    <property type="match status" value="1"/>
</dbReference>
<keyword evidence="1" id="KW-1015">Disulfide bond</keyword>
<gene>
    <name evidence="4" type="ORF">J4Q44_G00354530</name>
</gene>
<keyword evidence="2" id="KW-0472">Membrane</keyword>
<evidence type="ECO:0000313" key="4">
    <source>
        <dbReference type="EMBL" id="KAK6294623.1"/>
    </source>
</evidence>
<dbReference type="PROSITE" id="PS50835">
    <property type="entry name" value="IG_LIKE"/>
    <property type="match status" value="1"/>
</dbReference>
<dbReference type="InterPro" id="IPR007110">
    <property type="entry name" value="Ig-like_dom"/>
</dbReference>
<dbReference type="GO" id="GO:0002764">
    <property type="term" value="P:immune response-regulating signaling pathway"/>
    <property type="evidence" value="ECO:0007669"/>
    <property type="project" value="TreeGrafter"/>
</dbReference>
<dbReference type="InterPro" id="IPR013783">
    <property type="entry name" value="Ig-like_fold"/>
</dbReference>
<organism evidence="4 5">
    <name type="scientific">Coregonus suidteri</name>
    <dbReference type="NCBI Taxonomy" id="861788"/>
    <lineage>
        <taxon>Eukaryota</taxon>
        <taxon>Metazoa</taxon>
        <taxon>Chordata</taxon>
        <taxon>Craniata</taxon>
        <taxon>Vertebrata</taxon>
        <taxon>Euteleostomi</taxon>
        <taxon>Actinopterygii</taxon>
        <taxon>Neopterygii</taxon>
        <taxon>Teleostei</taxon>
        <taxon>Protacanthopterygii</taxon>
        <taxon>Salmoniformes</taxon>
        <taxon>Salmonidae</taxon>
        <taxon>Coregoninae</taxon>
        <taxon>Coregonus</taxon>
    </lineage>
</organism>
<dbReference type="SMART" id="SM00409">
    <property type="entry name" value="IG"/>
    <property type="match status" value="1"/>
</dbReference>
<sequence>MKMKVLEKGEDDTSFTMKDVTKEDSGNYSCVYCRDKLIPDQVKSTGKNIVVIQVYGEEEIYPAKLDGPSNVTEGGTVDLKCITTGIPRSWDKVHVYLCKNGVGIRIATLEKGEDDTIFTMKDVTREDSGNYSCVYSRDKLVPSQLTSTGENLVVFKVDGEWKEGLKNVGARVAAALVLLFLMLSVLLLLWRYWGILKQMISSDHRPSENQDTDQTYSLISVVPVAAGVMDQTLLGERGAGFLEEVEEEEEKEERVCYRSFRGSSKGLKHRLSELSVFIGSSCVVVMVA</sequence>
<dbReference type="InterPro" id="IPR003599">
    <property type="entry name" value="Ig_sub"/>
</dbReference>
<keyword evidence="2" id="KW-1133">Transmembrane helix</keyword>
<evidence type="ECO:0000256" key="1">
    <source>
        <dbReference type="ARBA" id="ARBA00023157"/>
    </source>
</evidence>
<protein>
    <recommendedName>
        <fullName evidence="3">Ig-like domain-containing protein</fullName>
    </recommendedName>
</protein>
<dbReference type="PANTHER" id="PTHR11738:SF186">
    <property type="entry name" value="OSTEOCLAST-ASSOCIATED IMMUNOGLOBULIN-LIKE RECEPTOR"/>
    <property type="match status" value="1"/>
</dbReference>
<proteinExistence type="predicted"/>
<dbReference type="SUPFAM" id="SSF48726">
    <property type="entry name" value="Immunoglobulin"/>
    <property type="match status" value="2"/>
</dbReference>
<evidence type="ECO:0000313" key="5">
    <source>
        <dbReference type="Proteomes" id="UP001356427"/>
    </source>
</evidence>
<keyword evidence="5" id="KW-1185">Reference proteome</keyword>
<keyword evidence="2" id="KW-0812">Transmembrane</keyword>